<feature type="domain" description="Nitroreductase" evidence="3">
    <location>
        <begin position="30"/>
        <end position="231"/>
    </location>
</feature>
<dbReference type="AlphaFoldDB" id="A0A1H7QSI2"/>
<dbReference type="STRING" id="1429083.GCA_001885685_03265"/>
<keyword evidence="5" id="KW-1185">Reference proteome</keyword>
<evidence type="ECO:0000313" key="5">
    <source>
        <dbReference type="Proteomes" id="UP000185766"/>
    </source>
</evidence>
<dbReference type="SUPFAM" id="SSF55469">
    <property type="entry name" value="FMN-dependent nitroreductase-like"/>
    <property type="match status" value="1"/>
</dbReference>
<dbReference type="InterPro" id="IPR000415">
    <property type="entry name" value="Nitroreductase-like"/>
</dbReference>
<dbReference type="PANTHER" id="PTHR43673:SF10">
    <property type="entry name" value="NADH DEHYDROGENASE_NAD(P)H NITROREDUCTASE XCC3605-RELATED"/>
    <property type="match status" value="1"/>
</dbReference>
<keyword evidence="2" id="KW-0560">Oxidoreductase</keyword>
<dbReference type="PANTHER" id="PTHR43673">
    <property type="entry name" value="NAD(P)H NITROREDUCTASE YDGI-RELATED"/>
    <property type="match status" value="1"/>
</dbReference>
<evidence type="ECO:0000256" key="1">
    <source>
        <dbReference type="ARBA" id="ARBA00007118"/>
    </source>
</evidence>
<dbReference type="Gene3D" id="3.40.109.10">
    <property type="entry name" value="NADH Oxidase"/>
    <property type="match status" value="1"/>
</dbReference>
<name>A0A1H7QSI2_9GAMM</name>
<dbReference type="Pfam" id="PF00881">
    <property type="entry name" value="Nitroreductase"/>
    <property type="match status" value="1"/>
</dbReference>
<organism evidence="4 5">
    <name type="scientific">Atopomonas hussainii</name>
    <dbReference type="NCBI Taxonomy" id="1429083"/>
    <lineage>
        <taxon>Bacteria</taxon>
        <taxon>Pseudomonadati</taxon>
        <taxon>Pseudomonadota</taxon>
        <taxon>Gammaproteobacteria</taxon>
        <taxon>Pseudomonadales</taxon>
        <taxon>Pseudomonadaceae</taxon>
        <taxon>Atopomonas</taxon>
    </lineage>
</organism>
<comment type="similarity">
    <text evidence="1">Belongs to the nitroreductase family.</text>
</comment>
<dbReference type="RefSeq" id="WP_074869382.1">
    <property type="nucleotide sequence ID" value="NZ_FOAS01000013.1"/>
</dbReference>
<accession>A0A1H7QSI2</accession>
<sequence>MSLSSTTIAEPQVALTRADAATPAALRALIESRRAVRRFTAEPVPEAVIRDCLELAVLAPNSCNLQPWSFQVIQKPALLAALHPVCMSQNAAKAPLIIAVLARPDTWQQACSGVIEHWPEGPAPKLIEHFYRKTAPFQYNQGLLGWRGFFKRQLLRIVGLKKALMRTPNSHADMRVWAVKSTALAAENLMLALQSHGYCTCPMEGFDEVRLRRVLHIPKQAIPIMLLAVGKPGDKAVYNPRLRFPLEQHVSWH</sequence>
<gene>
    <name evidence="4" type="ORF">SAMN05216214_11354</name>
</gene>
<dbReference type="GO" id="GO:0016491">
    <property type="term" value="F:oxidoreductase activity"/>
    <property type="evidence" value="ECO:0007669"/>
    <property type="project" value="UniProtKB-KW"/>
</dbReference>
<proteinExistence type="inferred from homology"/>
<protein>
    <submittedName>
        <fullName evidence="4">Nitroreductase</fullName>
    </submittedName>
</protein>
<evidence type="ECO:0000259" key="3">
    <source>
        <dbReference type="Pfam" id="PF00881"/>
    </source>
</evidence>
<dbReference type="InterPro" id="IPR029479">
    <property type="entry name" value="Nitroreductase"/>
</dbReference>
<evidence type="ECO:0000313" key="4">
    <source>
        <dbReference type="EMBL" id="SEL50839.1"/>
    </source>
</evidence>
<reference evidence="4 5" key="1">
    <citation type="submission" date="2016-10" db="EMBL/GenBank/DDBJ databases">
        <authorList>
            <person name="de Groot N.N."/>
        </authorList>
    </citation>
    <scope>NUCLEOTIDE SEQUENCE [LARGE SCALE GENOMIC DNA]</scope>
    <source>
        <strain evidence="4 5">JCM 19513</strain>
    </source>
</reference>
<evidence type="ECO:0000256" key="2">
    <source>
        <dbReference type="ARBA" id="ARBA00023002"/>
    </source>
</evidence>
<dbReference type="Proteomes" id="UP000185766">
    <property type="component" value="Unassembled WGS sequence"/>
</dbReference>
<dbReference type="EMBL" id="FOAS01000013">
    <property type="protein sequence ID" value="SEL50839.1"/>
    <property type="molecule type" value="Genomic_DNA"/>
</dbReference>